<feature type="region of interest" description="Disordered" evidence="7">
    <location>
        <begin position="239"/>
        <end position="328"/>
    </location>
</feature>
<feature type="compositionally biased region" description="Basic and acidic residues" evidence="7">
    <location>
        <begin position="259"/>
        <end position="281"/>
    </location>
</feature>
<dbReference type="RefSeq" id="XP_045554453.1">
    <property type="nucleotide sequence ID" value="XM_045698497.1"/>
</dbReference>
<evidence type="ECO:0000256" key="3">
    <source>
        <dbReference type="ARBA" id="ARBA00015571"/>
    </source>
</evidence>
<evidence type="ECO:0000256" key="2">
    <source>
        <dbReference type="ARBA" id="ARBA00005944"/>
    </source>
</evidence>
<feature type="transmembrane region" description="Helical" evidence="8">
    <location>
        <begin position="110"/>
        <end position="127"/>
    </location>
</feature>
<dbReference type="Proteomes" id="UP001652741">
    <property type="component" value="Chromosome ssa17"/>
</dbReference>
<keyword evidence="10" id="KW-1185">Reference proteome</keyword>
<evidence type="ECO:0000313" key="10">
    <source>
        <dbReference type="Proteomes" id="UP001652741"/>
    </source>
</evidence>
<sequence>MKMSTSAVTMLIITATVCSLLLVAQGQVDDEEWIDPYDMLNYEPSTKTMRKPAEVSQLPSCNLVFKQFLTKFLKEIERFGLVFVCVLIIVVIICSELRSTVSWFVQFKRIFAICFVISLVWFCFFLYKKHFGQRISELLVALKDLPVTRDIPVLSIPVLSVLVFMYCRCQAAIKHGITRLLRIGSLGPAMDQPEPQAHLRGTNHDPLAGGEAPQCSSPRNVETLRNDDVQEEIQQPVVAGATTEGNDSQEAKPSPAKAKPNERDVTSESKVATDGESKQLAERQTSPTTQGNNMQEKSSEEKISSISGQHGETDGVPVQETEPASLAL</sequence>
<name>A0ABM3D6L6_SALSA</name>
<evidence type="ECO:0000256" key="6">
    <source>
        <dbReference type="ARBA" id="ARBA00023136"/>
    </source>
</evidence>
<protein>
    <recommendedName>
        <fullName evidence="3">Chloride channel CLIC-like protein 1</fullName>
    </recommendedName>
</protein>
<evidence type="ECO:0000313" key="11">
    <source>
        <dbReference type="RefSeq" id="XP_045554453.1"/>
    </source>
</evidence>
<evidence type="ECO:0000256" key="4">
    <source>
        <dbReference type="ARBA" id="ARBA00022692"/>
    </source>
</evidence>
<comment type="subcellular location">
    <subcellularLocation>
        <location evidence="1">Membrane</location>
        <topology evidence="1">Multi-pass membrane protein</topology>
    </subcellularLocation>
</comment>
<evidence type="ECO:0000256" key="5">
    <source>
        <dbReference type="ARBA" id="ARBA00022989"/>
    </source>
</evidence>
<dbReference type="InterPro" id="IPR009231">
    <property type="entry name" value="Chloride_chnl_CLIC-like"/>
</dbReference>
<keyword evidence="6 8" id="KW-0472">Membrane</keyword>
<feature type="region of interest" description="Disordered" evidence="7">
    <location>
        <begin position="191"/>
        <end position="220"/>
    </location>
</feature>
<feature type="compositionally biased region" description="Polar residues" evidence="7">
    <location>
        <begin position="282"/>
        <end position="295"/>
    </location>
</feature>
<evidence type="ECO:0000256" key="1">
    <source>
        <dbReference type="ARBA" id="ARBA00004141"/>
    </source>
</evidence>
<keyword evidence="9" id="KW-0732">Signal</keyword>
<evidence type="ECO:0000256" key="7">
    <source>
        <dbReference type="SAM" id="MobiDB-lite"/>
    </source>
</evidence>
<feature type="transmembrane region" description="Helical" evidence="8">
    <location>
        <begin position="79"/>
        <end position="98"/>
    </location>
</feature>
<proteinExistence type="inferred from homology"/>
<feature type="signal peptide" evidence="9">
    <location>
        <begin position="1"/>
        <end position="26"/>
    </location>
</feature>
<reference evidence="11" key="1">
    <citation type="submission" date="2025-08" db="UniProtKB">
        <authorList>
            <consortium name="RefSeq"/>
        </authorList>
    </citation>
    <scope>IDENTIFICATION</scope>
</reference>
<keyword evidence="5 8" id="KW-1133">Transmembrane helix</keyword>
<gene>
    <name evidence="11" type="primary">clcc1</name>
</gene>
<accession>A0ABM3D6L6</accession>
<dbReference type="PANTHER" id="PTHR34093:SF1">
    <property type="entry name" value="CHLORIDE CHANNEL CLIC-LIKE PROTEIN 1"/>
    <property type="match status" value="1"/>
</dbReference>
<evidence type="ECO:0000256" key="9">
    <source>
        <dbReference type="SAM" id="SignalP"/>
    </source>
</evidence>
<feature type="transmembrane region" description="Helical" evidence="8">
    <location>
        <begin position="147"/>
        <end position="167"/>
    </location>
</feature>
<organism evidence="10 11">
    <name type="scientific">Salmo salar</name>
    <name type="common">Atlantic salmon</name>
    <dbReference type="NCBI Taxonomy" id="8030"/>
    <lineage>
        <taxon>Eukaryota</taxon>
        <taxon>Metazoa</taxon>
        <taxon>Chordata</taxon>
        <taxon>Craniata</taxon>
        <taxon>Vertebrata</taxon>
        <taxon>Euteleostomi</taxon>
        <taxon>Actinopterygii</taxon>
        <taxon>Neopterygii</taxon>
        <taxon>Teleostei</taxon>
        <taxon>Protacanthopterygii</taxon>
        <taxon>Salmoniformes</taxon>
        <taxon>Salmonidae</taxon>
        <taxon>Salmoninae</taxon>
        <taxon>Salmo</taxon>
    </lineage>
</organism>
<dbReference type="PANTHER" id="PTHR34093">
    <property type="entry name" value="CHLORIDE CHANNEL CLIC-LIKE PROTEIN 1"/>
    <property type="match status" value="1"/>
</dbReference>
<evidence type="ECO:0000256" key="8">
    <source>
        <dbReference type="SAM" id="Phobius"/>
    </source>
</evidence>
<dbReference type="Pfam" id="PF05934">
    <property type="entry name" value="MCLC"/>
    <property type="match status" value="2"/>
</dbReference>
<keyword evidence="4 8" id="KW-0812">Transmembrane</keyword>
<dbReference type="GeneID" id="100306771"/>
<comment type="similarity">
    <text evidence="2">Belongs to the chloride channel MCLC family.</text>
</comment>
<feature type="chain" id="PRO_5047118529" description="Chloride channel CLIC-like protein 1" evidence="9">
    <location>
        <begin position="27"/>
        <end position="328"/>
    </location>
</feature>